<dbReference type="Proteomes" id="UP001150217">
    <property type="component" value="Unassembled WGS sequence"/>
</dbReference>
<accession>A0ABQ8VQU7</accession>
<evidence type="ECO:0000259" key="1">
    <source>
        <dbReference type="Pfam" id="PF13592"/>
    </source>
</evidence>
<dbReference type="EMBL" id="JANVFT010000018">
    <property type="protein sequence ID" value="KAJ4497982.1"/>
    <property type="molecule type" value="Genomic_DNA"/>
</dbReference>
<dbReference type="Pfam" id="PF13592">
    <property type="entry name" value="HTH_33"/>
    <property type="match status" value="1"/>
</dbReference>
<gene>
    <name evidence="2" type="ORF">C8R41DRAFT_865136</name>
</gene>
<dbReference type="SUPFAM" id="SSF46689">
    <property type="entry name" value="Homeodomain-like"/>
    <property type="match status" value="1"/>
</dbReference>
<sequence>MTRGHPFSDDLRQVLIYMGTRCTFLEVMAQTGVPRSTLRALFSEYKKNRHVLCTKESAYEMRGRKRKLTTANVGVLILAKFLTGNIRQRNDLYLDELQDLVSSRLGISVDDSTIWRTLHRQGFTMKKGMGIERAESRKEVFLCSWPQIFTSTNTLHEGNGLFQGH</sequence>
<proteinExistence type="predicted"/>
<keyword evidence="3" id="KW-1185">Reference proteome</keyword>
<dbReference type="InterPro" id="IPR009057">
    <property type="entry name" value="Homeodomain-like_sf"/>
</dbReference>
<organism evidence="2 3">
    <name type="scientific">Lentinula lateritia</name>
    <dbReference type="NCBI Taxonomy" id="40482"/>
    <lineage>
        <taxon>Eukaryota</taxon>
        <taxon>Fungi</taxon>
        <taxon>Dikarya</taxon>
        <taxon>Basidiomycota</taxon>
        <taxon>Agaricomycotina</taxon>
        <taxon>Agaricomycetes</taxon>
        <taxon>Agaricomycetidae</taxon>
        <taxon>Agaricales</taxon>
        <taxon>Marasmiineae</taxon>
        <taxon>Omphalotaceae</taxon>
        <taxon>Lentinula</taxon>
    </lineage>
</organism>
<protein>
    <recommendedName>
        <fullName evidence="1">Winged helix-turn helix domain-containing protein</fullName>
    </recommendedName>
</protein>
<reference evidence="2" key="1">
    <citation type="submission" date="2022-08" db="EMBL/GenBank/DDBJ databases">
        <title>A Global Phylogenomic Analysis of the Shiitake Genus Lentinula.</title>
        <authorList>
            <consortium name="DOE Joint Genome Institute"/>
            <person name="Sierra-Patev S."/>
            <person name="Min B."/>
            <person name="Naranjo-Ortiz M."/>
            <person name="Looney B."/>
            <person name="Konkel Z."/>
            <person name="Slot J.C."/>
            <person name="Sakamoto Y."/>
            <person name="Steenwyk J.L."/>
            <person name="Rokas A."/>
            <person name="Carro J."/>
            <person name="Camarero S."/>
            <person name="Ferreira P."/>
            <person name="Molpeceres G."/>
            <person name="Ruiz-Duenas F.J."/>
            <person name="Serrano A."/>
            <person name="Henrissat B."/>
            <person name="Drula E."/>
            <person name="Hughes K.W."/>
            <person name="Mata J.L."/>
            <person name="Ishikawa N.K."/>
            <person name="Vargas-Isla R."/>
            <person name="Ushijima S."/>
            <person name="Smith C.A."/>
            <person name="Ahrendt S."/>
            <person name="Andreopoulos W."/>
            <person name="He G."/>
            <person name="Labutti K."/>
            <person name="Lipzen A."/>
            <person name="Ng V."/>
            <person name="Riley R."/>
            <person name="Sandor L."/>
            <person name="Barry K."/>
            <person name="Martinez A.T."/>
            <person name="Xiao Y."/>
            <person name="Gibbons J.G."/>
            <person name="Terashima K."/>
            <person name="Grigoriev I.V."/>
            <person name="Hibbett D.S."/>
        </authorList>
    </citation>
    <scope>NUCLEOTIDE SEQUENCE</scope>
    <source>
        <strain evidence="2">RHP3577 ss4</strain>
    </source>
</reference>
<dbReference type="InterPro" id="IPR025959">
    <property type="entry name" value="Winged_HTH_dom"/>
</dbReference>
<feature type="domain" description="Winged helix-turn helix" evidence="1">
    <location>
        <begin position="94"/>
        <end position="128"/>
    </location>
</feature>
<evidence type="ECO:0000313" key="2">
    <source>
        <dbReference type="EMBL" id="KAJ4497982.1"/>
    </source>
</evidence>
<comment type="caution">
    <text evidence="2">The sequence shown here is derived from an EMBL/GenBank/DDBJ whole genome shotgun (WGS) entry which is preliminary data.</text>
</comment>
<evidence type="ECO:0000313" key="3">
    <source>
        <dbReference type="Proteomes" id="UP001150217"/>
    </source>
</evidence>
<name>A0ABQ8VQU7_9AGAR</name>